<accession>A0A9Q3W9M9</accession>
<keyword evidence="1 2" id="KW-0378">Hydrolase</keyword>
<dbReference type="CDD" id="cd05828">
    <property type="entry name" value="Sortase_D_1"/>
    <property type="match status" value="1"/>
</dbReference>
<comment type="caution">
    <text evidence="2">The sequence shown here is derived from an EMBL/GenBank/DDBJ whole genome shotgun (WGS) entry which is preliminary data.</text>
</comment>
<name>A0A9Q3W9M9_9GAMM</name>
<protein>
    <submittedName>
        <fullName evidence="2">Class GN sortase</fullName>
        <ecNumber evidence="2">3.4.22.-</ecNumber>
    </submittedName>
</protein>
<dbReference type="NCBIfam" id="TIGR03784">
    <property type="entry name" value="marine_sortase"/>
    <property type="match status" value="1"/>
</dbReference>
<dbReference type="InterPro" id="IPR005754">
    <property type="entry name" value="Sortase"/>
</dbReference>
<dbReference type="RefSeq" id="WP_233917190.1">
    <property type="nucleotide sequence ID" value="NZ_CBDDTQ010000003.1"/>
</dbReference>
<dbReference type="SUPFAM" id="SSF63817">
    <property type="entry name" value="Sortase"/>
    <property type="match status" value="1"/>
</dbReference>
<gene>
    <name evidence="2" type="ORF">LZG35_19140</name>
</gene>
<sequence>MARSERALLGLVLGLLILVAGKASWIEAKAWVAQALIAQAWERTLAEGGHHPPWPWADTWPVARLTDNNGKDLYILESASGQALAFGPGRMAATGGGWVVAGHRDTHFRFLEGLEKDDRLSLQKADGGWTRYRVSATKVADTRRDSLQPPEDPQALALVTCYPFDASAAGGPLRYVVRMEPVARAESVVSAETLSGRGYPGR</sequence>
<dbReference type="Proteomes" id="UP001107961">
    <property type="component" value="Unassembled WGS sequence"/>
</dbReference>
<dbReference type="AlphaFoldDB" id="A0A9Q3W9M9"/>
<evidence type="ECO:0000313" key="3">
    <source>
        <dbReference type="Proteomes" id="UP001107961"/>
    </source>
</evidence>
<dbReference type="InterPro" id="IPR023365">
    <property type="entry name" value="Sortase_dom-sf"/>
</dbReference>
<dbReference type="InterPro" id="IPR041999">
    <property type="entry name" value="Sortase_D_1"/>
</dbReference>
<dbReference type="GO" id="GO:0016787">
    <property type="term" value="F:hydrolase activity"/>
    <property type="evidence" value="ECO:0007669"/>
    <property type="project" value="UniProtKB-KW"/>
</dbReference>
<evidence type="ECO:0000256" key="1">
    <source>
        <dbReference type="ARBA" id="ARBA00022801"/>
    </source>
</evidence>
<organism evidence="2 3">
    <name type="scientific">Alloalcanivorax xenomutans</name>
    <dbReference type="NCBI Taxonomy" id="1094342"/>
    <lineage>
        <taxon>Bacteria</taxon>
        <taxon>Pseudomonadati</taxon>
        <taxon>Pseudomonadota</taxon>
        <taxon>Gammaproteobacteria</taxon>
        <taxon>Oceanospirillales</taxon>
        <taxon>Alcanivoracaceae</taxon>
        <taxon>Alloalcanivorax</taxon>
    </lineage>
</organism>
<dbReference type="Gene3D" id="2.40.260.10">
    <property type="entry name" value="Sortase"/>
    <property type="match status" value="1"/>
</dbReference>
<dbReference type="EC" id="3.4.22.-" evidence="2"/>
<proteinExistence type="predicted"/>
<dbReference type="Pfam" id="PF04203">
    <property type="entry name" value="Sortase"/>
    <property type="match status" value="1"/>
</dbReference>
<evidence type="ECO:0000313" key="2">
    <source>
        <dbReference type="EMBL" id="MCE7510758.1"/>
    </source>
</evidence>
<dbReference type="InterPro" id="IPR022445">
    <property type="entry name" value="Sortase_proteobact_type"/>
</dbReference>
<dbReference type="EMBL" id="JAJVKT010000029">
    <property type="protein sequence ID" value="MCE7510758.1"/>
    <property type="molecule type" value="Genomic_DNA"/>
</dbReference>
<keyword evidence="3" id="KW-1185">Reference proteome</keyword>
<reference evidence="2" key="1">
    <citation type="submission" date="2022-01" db="EMBL/GenBank/DDBJ databases">
        <authorList>
            <person name="Karlyshev A.V."/>
            <person name="Jaspars M."/>
        </authorList>
    </citation>
    <scope>NUCLEOTIDE SEQUENCE</scope>
    <source>
        <strain evidence="2">AGSA3-2</strain>
    </source>
</reference>